<dbReference type="RefSeq" id="WP_089282633.1">
    <property type="nucleotide sequence ID" value="NZ_FZOJ01000007.1"/>
</dbReference>
<feature type="domain" description="Peptidase M28" evidence="4">
    <location>
        <begin position="246"/>
        <end position="429"/>
    </location>
</feature>
<proteinExistence type="predicted"/>
<gene>
    <name evidence="5" type="ORF">SAMN05446037_1007126</name>
</gene>
<dbReference type="OrthoDB" id="9762302at2"/>
<keyword evidence="5" id="KW-0645">Protease</keyword>
<sequence>MIKNTRIKGIILVLAFVFLMSSVAFAAPVHKDLLPEVSPDNIYNHIAALVFADEENPNGIDNARVTGFEGEYRAADYIAKQFQKYGLEVERQEFPVLSYVSNGVELKMVSPEEREFTTRNFDFTPDTTEFEGGELTAEIVHVGLGYVSDYEGKDVEGKIALISRGDFTFFEKAENAAAAGAVGAIIYNNATNELDMIMGTLGSPTDIPVVAMCKKDGLELAELLKDEIVVMTIKNDTSIADSYSQNIIATLKATGNNKKAQTIIIGAHYDSVDCPGANDNASGTATMLEIARVLSKEKLAYNIKFIAFGAEEVGLNGSYEYVESLTDEELDDILAMINMDMVGVGNGIGVMTATNRESFVADLAEVYIQEFDFQYERSISTASDHAPFDYVGIPVVFLNYGPDPYYHTDEDSLDKISKENLYNMGSLVTTMTYDLAKAPSKKVEKELKSKVPKSELRNTEIPEE</sequence>
<name>A0A239DDV9_9FIRM</name>
<reference evidence="5 6" key="1">
    <citation type="submission" date="2017-06" db="EMBL/GenBank/DDBJ databases">
        <authorList>
            <person name="Kim H.J."/>
            <person name="Triplett B.A."/>
        </authorList>
    </citation>
    <scope>NUCLEOTIDE SEQUENCE [LARGE SCALE GENOMIC DNA]</scope>
    <source>
        <strain evidence="5 6">SCA</strain>
    </source>
</reference>
<dbReference type="InterPro" id="IPR045175">
    <property type="entry name" value="M28_fam"/>
</dbReference>
<protein>
    <submittedName>
        <fullName evidence="5">Aminopeptidase YwaD</fullName>
    </submittedName>
</protein>
<dbReference type="Pfam" id="PF02225">
    <property type="entry name" value="PA"/>
    <property type="match status" value="1"/>
</dbReference>
<keyword evidence="5" id="KW-0378">Hydrolase</keyword>
<evidence type="ECO:0000313" key="5">
    <source>
        <dbReference type="EMBL" id="SNS30497.1"/>
    </source>
</evidence>
<keyword evidence="5" id="KW-0031">Aminopeptidase</keyword>
<dbReference type="SUPFAM" id="SSF53187">
    <property type="entry name" value="Zn-dependent exopeptidases"/>
    <property type="match status" value="1"/>
</dbReference>
<evidence type="ECO:0000256" key="1">
    <source>
        <dbReference type="SAM" id="MobiDB-lite"/>
    </source>
</evidence>
<dbReference type="Pfam" id="PF04389">
    <property type="entry name" value="Peptidase_M28"/>
    <property type="match status" value="1"/>
</dbReference>
<feature type="compositionally biased region" description="Basic and acidic residues" evidence="1">
    <location>
        <begin position="441"/>
        <end position="464"/>
    </location>
</feature>
<dbReference type="PANTHER" id="PTHR12147">
    <property type="entry name" value="METALLOPEPTIDASE M28 FAMILY MEMBER"/>
    <property type="match status" value="1"/>
</dbReference>
<feature type="signal peptide" evidence="2">
    <location>
        <begin position="1"/>
        <end position="26"/>
    </location>
</feature>
<dbReference type="InterPro" id="IPR003137">
    <property type="entry name" value="PA_domain"/>
</dbReference>
<accession>A0A239DDV9</accession>
<dbReference type="GO" id="GO:0008235">
    <property type="term" value="F:metalloexopeptidase activity"/>
    <property type="evidence" value="ECO:0007669"/>
    <property type="project" value="InterPro"/>
</dbReference>
<keyword evidence="6" id="KW-1185">Reference proteome</keyword>
<dbReference type="Proteomes" id="UP000198304">
    <property type="component" value="Unassembled WGS sequence"/>
</dbReference>
<dbReference type="PANTHER" id="PTHR12147:SF26">
    <property type="entry name" value="PEPTIDASE M28 DOMAIN-CONTAINING PROTEIN"/>
    <property type="match status" value="1"/>
</dbReference>
<dbReference type="Gene3D" id="3.50.30.30">
    <property type="match status" value="1"/>
</dbReference>
<evidence type="ECO:0000256" key="2">
    <source>
        <dbReference type="SAM" id="SignalP"/>
    </source>
</evidence>
<evidence type="ECO:0000259" key="3">
    <source>
        <dbReference type="Pfam" id="PF02225"/>
    </source>
</evidence>
<feature type="region of interest" description="Disordered" evidence="1">
    <location>
        <begin position="440"/>
        <end position="464"/>
    </location>
</feature>
<dbReference type="GO" id="GO:0004177">
    <property type="term" value="F:aminopeptidase activity"/>
    <property type="evidence" value="ECO:0007669"/>
    <property type="project" value="UniProtKB-KW"/>
</dbReference>
<dbReference type="SUPFAM" id="SSF52025">
    <property type="entry name" value="PA domain"/>
    <property type="match status" value="1"/>
</dbReference>
<dbReference type="AlphaFoldDB" id="A0A239DDV9"/>
<feature type="domain" description="PA" evidence="3">
    <location>
        <begin position="136"/>
        <end position="220"/>
    </location>
</feature>
<feature type="chain" id="PRO_5013280533" evidence="2">
    <location>
        <begin position="27"/>
        <end position="464"/>
    </location>
</feature>
<dbReference type="GO" id="GO:0006508">
    <property type="term" value="P:proteolysis"/>
    <property type="evidence" value="ECO:0007669"/>
    <property type="project" value="InterPro"/>
</dbReference>
<dbReference type="Gene3D" id="3.40.630.10">
    <property type="entry name" value="Zn peptidases"/>
    <property type="match status" value="1"/>
</dbReference>
<evidence type="ECO:0000259" key="4">
    <source>
        <dbReference type="Pfam" id="PF04389"/>
    </source>
</evidence>
<dbReference type="EMBL" id="FZOJ01000007">
    <property type="protein sequence ID" value="SNS30497.1"/>
    <property type="molecule type" value="Genomic_DNA"/>
</dbReference>
<dbReference type="InterPro" id="IPR007484">
    <property type="entry name" value="Peptidase_M28"/>
</dbReference>
<dbReference type="InterPro" id="IPR046450">
    <property type="entry name" value="PA_dom_sf"/>
</dbReference>
<evidence type="ECO:0000313" key="6">
    <source>
        <dbReference type="Proteomes" id="UP000198304"/>
    </source>
</evidence>
<keyword evidence="2" id="KW-0732">Signal</keyword>
<organism evidence="5 6">
    <name type="scientific">Anaerovirgula multivorans</name>
    <dbReference type="NCBI Taxonomy" id="312168"/>
    <lineage>
        <taxon>Bacteria</taxon>
        <taxon>Bacillati</taxon>
        <taxon>Bacillota</taxon>
        <taxon>Clostridia</taxon>
        <taxon>Peptostreptococcales</taxon>
        <taxon>Natronincolaceae</taxon>
        <taxon>Anaerovirgula</taxon>
    </lineage>
</organism>